<protein>
    <submittedName>
        <fullName evidence="2">Uncharacterized protein</fullName>
    </submittedName>
</protein>
<feature type="region of interest" description="Disordered" evidence="1">
    <location>
        <begin position="1"/>
        <end position="25"/>
    </location>
</feature>
<dbReference type="OrthoDB" id="5946976at2759"/>
<name>A0A9P6IS32_MORAP</name>
<reference evidence="2" key="1">
    <citation type="journal article" date="2020" name="Fungal Divers.">
        <title>Resolving the Mortierellaceae phylogeny through synthesis of multi-gene phylogenetics and phylogenomics.</title>
        <authorList>
            <person name="Vandepol N."/>
            <person name="Liber J."/>
            <person name="Desiro A."/>
            <person name="Na H."/>
            <person name="Kennedy M."/>
            <person name="Barry K."/>
            <person name="Grigoriev I.V."/>
            <person name="Miller A.N."/>
            <person name="O'Donnell K."/>
            <person name="Stajich J.E."/>
            <person name="Bonito G."/>
        </authorList>
    </citation>
    <scope>NUCLEOTIDE SEQUENCE</scope>
    <source>
        <strain evidence="2">CK1249</strain>
    </source>
</reference>
<sequence length="60" mass="7145">RLSHRLSHKVLHRNSDRRDGREGKLDWDTTSVDKYLPELQYKDPVLTSQLTFIDLLSHRT</sequence>
<feature type="non-terminal residue" evidence="2">
    <location>
        <position position="1"/>
    </location>
</feature>
<dbReference type="InterPro" id="IPR012338">
    <property type="entry name" value="Beta-lactam/transpept-like"/>
</dbReference>
<feature type="compositionally biased region" description="Basic residues" evidence="1">
    <location>
        <begin position="1"/>
        <end position="12"/>
    </location>
</feature>
<accession>A0A9P6IS32</accession>
<dbReference type="AlphaFoldDB" id="A0A9P6IS32"/>
<proteinExistence type="predicted"/>
<comment type="caution">
    <text evidence="2">The sequence shown here is derived from an EMBL/GenBank/DDBJ whole genome shotgun (WGS) entry which is preliminary data.</text>
</comment>
<feature type="non-terminal residue" evidence="2">
    <location>
        <position position="60"/>
    </location>
</feature>
<dbReference type="EMBL" id="JAAAHY010003321">
    <property type="protein sequence ID" value="KAF9943033.1"/>
    <property type="molecule type" value="Genomic_DNA"/>
</dbReference>
<feature type="compositionally biased region" description="Basic and acidic residues" evidence="1">
    <location>
        <begin position="13"/>
        <end position="25"/>
    </location>
</feature>
<organism evidence="2 3">
    <name type="scientific">Mortierella alpina</name>
    <name type="common">Oleaginous fungus</name>
    <name type="synonym">Mortierella renispora</name>
    <dbReference type="NCBI Taxonomy" id="64518"/>
    <lineage>
        <taxon>Eukaryota</taxon>
        <taxon>Fungi</taxon>
        <taxon>Fungi incertae sedis</taxon>
        <taxon>Mucoromycota</taxon>
        <taxon>Mortierellomycotina</taxon>
        <taxon>Mortierellomycetes</taxon>
        <taxon>Mortierellales</taxon>
        <taxon>Mortierellaceae</taxon>
        <taxon>Mortierella</taxon>
    </lineage>
</organism>
<dbReference type="Gene3D" id="3.40.710.10">
    <property type="entry name" value="DD-peptidase/beta-lactamase superfamily"/>
    <property type="match status" value="1"/>
</dbReference>
<gene>
    <name evidence="2" type="ORF">BGZ70_006054</name>
</gene>
<dbReference type="Proteomes" id="UP000738359">
    <property type="component" value="Unassembled WGS sequence"/>
</dbReference>
<dbReference type="SUPFAM" id="SSF56601">
    <property type="entry name" value="beta-lactamase/transpeptidase-like"/>
    <property type="match status" value="1"/>
</dbReference>
<keyword evidence="3" id="KW-1185">Reference proteome</keyword>
<evidence type="ECO:0000256" key="1">
    <source>
        <dbReference type="SAM" id="MobiDB-lite"/>
    </source>
</evidence>
<evidence type="ECO:0000313" key="3">
    <source>
        <dbReference type="Proteomes" id="UP000738359"/>
    </source>
</evidence>
<evidence type="ECO:0000313" key="2">
    <source>
        <dbReference type="EMBL" id="KAF9943033.1"/>
    </source>
</evidence>